<sequence length="45" mass="4870">MQVYRVATSEYIEDLSGYGAKLNGGRWNREGVAVLYTGSSIALCA</sequence>
<proteinExistence type="predicted"/>
<protein>
    <submittedName>
        <fullName evidence="2">RES family NAD+ phosphorylase</fullName>
    </submittedName>
</protein>
<evidence type="ECO:0000313" key="3">
    <source>
        <dbReference type="Proteomes" id="UP000664034"/>
    </source>
</evidence>
<gene>
    <name evidence="2" type="ORF">J2I47_06195</name>
</gene>
<dbReference type="AlphaFoldDB" id="A0A939K4F6"/>
<comment type="caution">
    <text evidence="2">The sequence shown here is derived from an EMBL/GenBank/DDBJ whole genome shotgun (WGS) entry which is preliminary data.</text>
</comment>
<dbReference type="InterPro" id="IPR014914">
    <property type="entry name" value="RES_dom"/>
</dbReference>
<evidence type="ECO:0000259" key="1">
    <source>
        <dbReference type="Pfam" id="PF08808"/>
    </source>
</evidence>
<dbReference type="Proteomes" id="UP000664034">
    <property type="component" value="Unassembled WGS sequence"/>
</dbReference>
<evidence type="ECO:0000313" key="2">
    <source>
        <dbReference type="EMBL" id="MBO0936131.1"/>
    </source>
</evidence>
<name>A0A939K4F6_9BACT</name>
<reference evidence="2" key="1">
    <citation type="submission" date="2021-03" db="EMBL/GenBank/DDBJ databases">
        <title>Fibrella sp. HMF5335 genome sequencing and assembly.</title>
        <authorList>
            <person name="Kang H."/>
            <person name="Kim H."/>
            <person name="Bae S."/>
            <person name="Joh K."/>
        </authorList>
    </citation>
    <scope>NUCLEOTIDE SEQUENCE</scope>
    <source>
        <strain evidence="2">HMF5335</strain>
    </source>
</reference>
<accession>A0A939K4F6</accession>
<keyword evidence="3" id="KW-1185">Reference proteome</keyword>
<feature type="domain" description="RES" evidence="1">
    <location>
        <begin position="3"/>
        <end position="44"/>
    </location>
</feature>
<dbReference type="Pfam" id="PF08808">
    <property type="entry name" value="RES"/>
    <property type="match status" value="1"/>
</dbReference>
<dbReference type="EMBL" id="JAFMYV010000002">
    <property type="protein sequence ID" value="MBO0936131.1"/>
    <property type="molecule type" value="Genomic_DNA"/>
</dbReference>
<organism evidence="2 3">
    <name type="scientific">Fibrella rubiginis</name>
    <dbReference type="NCBI Taxonomy" id="2817060"/>
    <lineage>
        <taxon>Bacteria</taxon>
        <taxon>Pseudomonadati</taxon>
        <taxon>Bacteroidota</taxon>
        <taxon>Cytophagia</taxon>
        <taxon>Cytophagales</taxon>
        <taxon>Spirosomataceae</taxon>
        <taxon>Fibrella</taxon>
    </lineage>
</organism>